<dbReference type="HAMAP" id="MF_01815">
    <property type="entry name" value="FabH"/>
    <property type="match status" value="1"/>
</dbReference>
<dbReference type="Gene3D" id="3.40.47.10">
    <property type="match status" value="1"/>
</dbReference>
<dbReference type="STRING" id="641025.SAMN05421507_1363"/>
<evidence type="ECO:0000313" key="12">
    <source>
        <dbReference type="Proteomes" id="UP000199691"/>
    </source>
</evidence>
<dbReference type="PANTHER" id="PTHR34069">
    <property type="entry name" value="3-OXOACYL-[ACYL-CARRIER-PROTEIN] SYNTHASE 3"/>
    <property type="match status" value="1"/>
</dbReference>
<dbReference type="NCBIfam" id="TIGR00747">
    <property type="entry name" value="fabH"/>
    <property type="match status" value="1"/>
</dbReference>
<reference evidence="12" key="1">
    <citation type="submission" date="2016-10" db="EMBL/GenBank/DDBJ databases">
        <authorList>
            <person name="Varghese N."/>
            <person name="Submissions S."/>
        </authorList>
    </citation>
    <scope>NUCLEOTIDE SEQUENCE [LARGE SCALE GENOMIC DNA]</scope>
    <source>
        <strain evidence="12">CGMCC 4.6609</strain>
    </source>
</reference>
<dbReference type="InterPro" id="IPR013751">
    <property type="entry name" value="ACP_syn_III_N"/>
</dbReference>
<keyword evidence="12" id="KW-1185">Reference proteome</keyword>
<evidence type="ECO:0000256" key="3">
    <source>
        <dbReference type="ARBA" id="ARBA00022516"/>
    </source>
</evidence>
<dbReference type="InterPro" id="IPR013747">
    <property type="entry name" value="ACP_syn_III_C"/>
</dbReference>
<feature type="region of interest" description="ACP-binding" evidence="9">
    <location>
        <begin position="255"/>
        <end position="259"/>
    </location>
</feature>
<evidence type="ECO:0000256" key="6">
    <source>
        <dbReference type="ARBA" id="ARBA00023098"/>
    </source>
</evidence>
<feature type="active site" evidence="9">
    <location>
        <position position="112"/>
    </location>
</feature>
<keyword evidence="5 9" id="KW-0276">Fatty acid metabolism</keyword>
<dbReference type="InterPro" id="IPR036736">
    <property type="entry name" value="ACP-like_sf"/>
</dbReference>
<dbReference type="GO" id="GO:0004315">
    <property type="term" value="F:3-oxoacyl-[acyl-carrier-protein] synthase activity"/>
    <property type="evidence" value="ECO:0007669"/>
    <property type="project" value="InterPro"/>
</dbReference>
<evidence type="ECO:0000259" key="10">
    <source>
        <dbReference type="PROSITE" id="PS50075"/>
    </source>
</evidence>
<dbReference type="EC" id="2.3.1.180" evidence="9"/>
<evidence type="ECO:0000256" key="9">
    <source>
        <dbReference type="HAMAP-Rule" id="MF_01815"/>
    </source>
</evidence>
<keyword evidence="2 9" id="KW-0963">Cytoplasm</keyword>
<keyword evidence="8 9" id="KW-0012">Acyltransferase</keyword>
<keyword evidence="7 9" id="KW-0275">Fatty acid biosynthesis</keyword>
<feature type="domain" description="Carrier" evidence="10">
    <location>
        <begin position="347"/>
        <end position="421"/>
    </location>
</feature>
<dbReference type="PROSITE" id="PS50075">
    <property type="entry name" value="CARRIER"/>
    <property type="match status" value="1"/>
</dbReference>
<dbReference type="CDD" id="cd00830">
    <property type="entry name" value="KAS_III"/>
    <property type="match status" value="1"/>
</dbReference>
<gene>
    <name evidence="9" type="primary">fabH</name>
    <name evidence="11" type="ORF">SAMN05421507_1363</name>
</gene>
<keyword evidence="9" id="KW-0511">Multifunctional enzyme</keyword>
<comment type="similarity">
    <text evidence="1 9">Belongs to the thiolase-like superfamily. FabH family.</text>
</comment>
<dbReference type="GO" id="GO:0033818">
    <property type="term" value="F:beta-ketoacyl-acyl-carrier-protein synthase III activity"/>
    <property type="evidence" value="ECO:0007669"/>
    <property type="project" value="UniProtKB-UniRule"/>
</dbReference>
<evidence type="ECO:0000256" key="5">
    <source>
        <dbReference type="ARBA" id="ARBA00022832"/>
    </source>
</evidence>
<protein>
    <recommendedName>
        <fullName evidence="9">Beta-ketoacyl-[acyl-carrier-protein] synthase III</fullName>
        <shortName evidence="9">Beta-ketoacyl-ACP synthase III</shortName>
        <shortName evidence="9">KAS III</shortName>
        <ecNumber evidence="9">2.3.1.180</ecNumber>
    </recommendedName>
    <alternativeName>
        <fullName evidence="9">3-oxoacyl-[acyl-carrier-protein] synthase 3</fullName>
    </alternativeName>
    <alternativeName>
        <fullName evidence="9">3-oxoacyl-[acyl-carrier-protein] synthase III</fullName>
    </alternativeName>
</protein>
<evidence type="ECO:0000256" key="7">
    <source>
        <dbReference type="ARBA" id="ARBA00023160"/>
    </source>
</evidence>
<dbReference type="InterPro" id="IPR016039">
    <property type="entry name" value="Thiolase-like"/>
</dbReference>
<dbReference type="Pfam" id="PF00550">
    <property type="entry name" value="PP-binding"/>
    <property type="match status" value="1"/>
</dbReference>
<keyword evidence="3 9" id="KW-0444">Lipid biosynthesis</keyword>
<dbReference type="GO" id="GO:0005737">
    <property type="term" value="C:cytoplasm"/>
    <property type="evidence" value="ECO:0007669"/>
    <property type="project" value="UniProtKB-SubCell"/>
</dbReference>
<comment type="subcellular location">
    <subcellularLocation>
        <location evidence="9">Cytoplasm</location>
    </subcellularLocation>
</comment>
<organism evidence="11 12">
    <name type="scientific">Lentzea jiangxiensis</name>
    <dbReference type="NCBI Taxonomy" id="641025"/>
    <lineage>
        <taxon>Bacteria</taxon>
        <taxon>Bacillati</taxon>
        <taxon>Actinomycetota</taxon>
        <taxon>Actinomycetes</taxon>
        <taxon>Pseudonocardiales</taxon>
        <taxon>Pseudonocardiaceae</taxon>
        <taxon>Lentzea</taxon>
    </lineage>
</organism>
<dbReference type="InterPro" id="IPR004655">
    <property type="entry name" value="FabH"/>
</dbReference>
<comment type="catalytic activity">
    <reaction evidence="9">
        <text>malonyl-[ACP] + acetyl-CoA + H(+) = 3-oxobutanoyl-[ACP] + CO2 + CoA</text>
        <dbReference type="Rhea" id="RHEA:12080"/>
        <dbReference type="Rhea" id="RHEA-COMP:9623"/>
        <dbReference type="Rhea" id="RHEA-COMP:9625"/>
        <dbReference type="ChEBI" id="CHEBI:15378"/>
        <dbReference type="ChEBI" id="CHEBI:16526"/>
        <dbReference type="ChEBI" id="CHEBI:57287"/>
        <dbReference type="ChEBI" id="CHEBI:57288"/>
        <dbReference type="ChEBI" id="CHEBI:78449"/>
        <dbReference type="ChEBI" id="CHEBI:78450"/>
        <dbReference type="EC" id="2.3.1.180"/>
    </reaction>
</comment>
<keyword evidence="4 9" id="KW-0808">Transferase</keyword>
<dbReference type="SUPFAM" id="SSF53901">
    <property type="entry name" value="Thiolase-like"/>
    <property type="match status" value="1"/>
</dbReference>
<dbReference type="GO" id="GO:0006633">
    <property type="term" value="P:fatty acid biosynthetic process"/>
    <property type="evidence" value="ECO:0007669"/>
    <property type="project" value="UniProtKB-UniRule"/>
</dbReference>
<dbReference type="UniPathway" id="UPA00094"/>
<evidence type="ECO:0000256" key="1">
    <source>
        <dbReference type="ARBA" id="ARBA00008642"/>
    </source>
</evidence>
<comment type="pathway">
    <text evidence="9">Lipid metabolism; fatty acid biosynthesis.</text>
</comment>
<comment type="function">
    <text evidence="9">Catalyzes the condensation reaction of fatty acid synthesis by the addition to an acyl acceptor of two carbons from malonyl-ACP. Catalyzes the first condensation reaction which initiates fatty acid synthesis and may therefore play a role in governing the total rate of fatty acid production. Possesses both acetoacetyl-ACP synthase and acetyl transacylase activities. Its substrate specificity determines the biosynthesis of branched-chain and/or straight-chain of fatty acids.</text>
</comment>
<dbReference type="GO" id="GO:0044550">
    <property type="term" value="P:secondary metabolite biosynthetic process"/>
    <property type="evidence" value="ECO:0007669"/>
    <property type="project" value="TreeGrafter"/>
</dbReference>
<feature type="active site" evidence="9">
    <location>
        <position position="254"/>
    </location>
</feature>
<evidence type="ECO:0000256" key="2">
    <source>
        <dbReference type="ARBA" id="ARBA00022490"/>
    </source>
</evidence>
<dbReference type="RefSeq" id="WP_090105422.1">
    <property type="nucleotide sequence ID" value="NZ_FNIX01000036.1"/>
</dbReference>
<evidence type="ECO:0000313" key="11">
    <source>
        <dbReference type="EMBL" id="SDP98132.1"/>
    </source>
</evidence>
<dbReference type="SUPFAM" id="SSF47336">
    <property type="entry name" value="ACP-like"/>
    <property type="match status" value="1"/>
</dbReference>
<evidence type="ECO:0000256" key="4">
    <source>
        <dbReference type="ARBA" id="ARBA00022679"/>
    </source>
</evidence>
<name>A0A1H0X5F7_9PSEU</name>
<evidence type="ECO:0000256" key="8">
    <source>
        <dbReference type="ARBA" id="ARBA00023315"/>
    </source>
</evidence>
<dbReference type="Gene3D" id="1.10.1200.10">
    <property type="entry name" value="ACP-like"/>
    <property type="match status" value="1"/>
</dbReference>
<keyword evidence="6 9" id="KW-0443">Lipid metabolism</keyword>
<dbReference type="NCBIfam" id="NF006829">
    <property type="entry name" value="PRK09352.1"/>
    <property type="match status" value="1"/>
</dbReference>
<sequence length="429" mass="44585">MSHCAVLEAVAGCVPPQVITNHDLPAEWDVNDAWVRGRTGIATRHRAGAGVSTSDLAVEAGRRVLRSAGNPVVDLVIVATSTPDRPCPATAPAVATRLGLSGVAAYDISAVCTGFIYGLATAQGFIASGVATRILLIGADVWSTLLDPDDRSSGVVFGDGAGAVLLRAGAAGEKGALLGFDLGSDGSGEDLITVRAGGSRARSDAEPLPERESRFSMTGREVFRRAVAAMAASATTTLRKVGWQAEQLDRLVPHQANARILTAVARCLDLPADRVVGNIEHVGNTGAASIPLALADAVAHHGLVPGDRVLLTAFGGGLTWGSAALTWPDLPPVDHVKIYNHRSTTMQTVNDRMMFLLTDNFGIPAEDIRPNVSFDELDVDSLTLAELAIILGKEFGVEVSDDDISKKLTPVEAAALIQAKVAGSTPSAT</sequence>
<dbReference type="InterPro" id="IPR009081">
    <property type="entry name" value="PP-bd_ACP"/>
</dbReference>
<dbReference type="AlphaFoldDB" id="A0A1H0X5F7"/>
<dbReference type="PANTHER" id="PTHR34069:SF2">
    <property type="entry name" value="BETA-KETOACYL-[ACYL-CARRIER-PROTEIN] SYNTHASE III"/>
    <property type="match status" value="1"/>
</dbReference>
<comment type="subunit">
    <text evidence="9">Homodimer.</text>
</comment>
<comment type="domain">
    <text evidence="9">The last Arg residue of the ACP-binding site is essential for the weak association between ACP/AcpP and FabH.</text>
</comment>
<accession>A0A1H0X5F7</accession>
<proteinExistence type="inferred from homology"/>
<dbReference type="Proteomes" id="UP000199691">
    <property type="component" value="Unassembled WGS sequence"/>
</dbReference>
<dbReference type="Pfam" id="PF08541">
    <property type="entry name" value="ACP_syn_III_C"/>
    <property type="match status" value="1"/>
</dbReference>
<feature type="active site" evidence="9">
    <location>
        <position position="284"/>
    </location>
</feature>
<dbReference type="EMBL" id="FNIX01000036">
    <property type="protein sequence ID" value="SDP98132.1"/>
    <property type="molecule type" value="Genomic_DNA"/>
</dbReference>
<dbReference type="Pfam" id="PF08545">
    <property type="entry name" value="ACP_syn_III"/>
    <property type="match status" value="1"/>
</dbReference>
<dbReference type="OrthoDB" id="9815506at2"/>